<dbReference type="PROSITE" id="PS00198">
    <property type="entry name" value="4FE4S_FER_1"/>
    <property type="match status" value="2"/>
</dbReference>
<dbReference type="HOGENOM" id="CLU_046702_0_1_9"/>
<dbReference type="AlphaFoldDB" id="A7GC03"/>
<dbReference type="Gene3D" id="1.10.1060.10">
    <property type="entry name" value="Alpha-helical ferredoxin"/>
    <property type="match status" value="1"/>
</dbReference>
<evidence type="ECO:0000256" key="3">
    <source>
        <dbReference type="ARBA" id="ARBA00023014"/>
    </source>
</evidence>
<evidence type="ECO:0000313" key="6">
    <source>
        <dbReference type="Proteomes" id="UP000002410"/>
    </source>
</evidence>
<gene>
    <name evidence="5" type="primary">asrA</name>
    <name evidence="5" type="ordered locus">CLI_1047</name>
</gene>
<dbReference type="InterPro" id="IPR014259">
    <property type="entry name" value="Sulphite_reductase_A"/>
</dbReference>
<organism evidence="5 6">
    <name type="scientific">Clostridium botulinum (strain Langeland / NCTC 10281 / Type F)</name>
    <dbReference type="NCBI Taxonomy" id="441772"/>
    <lineage>
        <taxon>Bacteria</taxon>
        <taxon>Bacillati</taxon>
        <taxon>Bacillota</taxon>
        <taxon>Clostridia</taxon>
        <taxon>Eubacteriales</taxon>
        <taxon>Clostridiaceae</taxon>
        <taxon>Clostridium</taxon>
    </lineage>
</organism>
<dbReference type="PANTHER" id="PTHR40447:SF1">
    <property type="entry name" value="ANAEROBIC SULFITE REDUCTASE SUBUNIT A"/>
    <property type="match status" value="1"/>
</dbReference>
<dbReference type="KEGG" id="cbf:CLI_1047"/>
<dbReference type="PROSITE" id="PS51379">
    <property type="entry name" value="4FE4S_FER_2"/>
    <property type="match status" value="2"/>
</dbReference>
<protein>
    <submittedName>
        <fullName evidence="5">Anaerobic sulfite reductase, subunit A</fullName>
    </submittedName>
</protein>
<sequence length="343" mass="40120">MMGFKIRKENFNNALKNLRKDFKVYAPTTLEGKGTFSDTNSIRYKEISSVEEINFKEKSNFSFKEVILLITQTLFYFTEDNWIEPKTDKENILIFLRSCDLHGLKRIDDIYLKNGSEDPYYKAIRERVKFVVMGCNESFENCFCVSMGTNKSEIYNLGINIDKENVYVDIKDNSLEKYFNKVQIEEKLEVEPKYVKENKVKVNISDKIKLDKIVNLDFWNEYSKRCIACGRCNFVCPTCTCFTMQDIFYKDNAKAGERRRVWASCQIDGYTNMAGGHGFRIDKGQRMRFKVMHKINDYKKRFGYHMCVGCGRCDDICPEYISFSNCVNKLSNLVEEVNSNGCK</sequence>
<dbReference type="EMBL" id="CP000728">
    <property type="protein sequence ID" value="ABS39976.1"/>
    <property type="molecule type" value="Genomic_DNA"/>
</dbReference>
<dbReference type="Proteomes" id="UP000002410">
    <property type="component" value="Chromosome"/>
</dbReference>
<accession>A7GC03</accession>
<dbReference type="GO" id="GO:0051536">
    <property type="term" value="F:iron-sulfur cluster binding"/>
    <property type="evidence" value="ECO:0007669"/>
    <property type="project" value="UniProtKB-KW"/>
</dbReference>
<reference evidence="6" key="1">
    <citation type="submission" date="2007-06" db="EMBL/GenBank/DDBJ databases">
        <authorList>
            <person name="Brinkac L.M."/>
            <person name="Daugherty S."/>
            <person name="Dodson R.J."/>
            <person name="Madupu R."/>
            <person name="Brown J.L."/>
            <person name="Bruce D."/>
            <person name="Detter C."/>
            <person name="Munk C."/>
            <person name="Smith L.A."/>
            <person name="Smith T.J."/>
            <person name="White O."/>
            <person name="Brettin T.S."/>
        </authorList>
    </citation>
    <scope>NUCLEOTIDE SEQUENCE [LARGE SCALE GENOMIC DNA]</scope>
    <source>
        <strain evidence="6">Langeland / NCTC 10281 / Type F</strain>
    </source>
</reference>
<keyword evidence="1" id="KW-0479">Metal-binding</keyword>
<evidence type="ECO:0000313" key="5">
    <source>
        <dbReference type="EMBL" id="ABS39976.1"/>
    </source>
</evidence>
<proteinExistence type="predicted"/>
<keyword evidence="3" id="KW-0411">Iron-sulfur</keyword>
<evidence type="ECO:0000256" key="1">
    <source>
        <dbReference type="ARBA" id="ARBA00022723"/>
    </source>
</evidence>
<dbReference type="NCBIfam" id="TIGR02910">
    <property type="entry name" value="sulfite_red_A"/>
    <property type="match status" value="1"/>
</dbReference>
<dbReference type="SUPFAM" id="SSF46548">
    <property type="entry name" value="alpha-helical ferredoxin"/>
    <property type="match status" value="1"/>
</dbReference>
<dbReference type="InterPro" id="IPR009051">
    <property type="entry name" value="Helical_ferredxn"/>
</dbReference>
<evidence type="ECO:0000256" key="2">
    <source>
        <dbReference type="ARBA" id="ARBA00023004"/>
    </source>
</evidence>
<dbReference type="PANTHER" id="PTHR40447">
    <property type="entry name" value="ANAEROBIC SULFITE REDUCTASE SUBUNIT A"/>
    <property type="match status" value="1"/>
</dbReference>
<dbReference type="InterPro" id="IPR017900">
    <property type="entry name" value="4Fe4S_Fe_S_CS"/>
</dbReference>
<dbReference type="Pfam" id="PF17179">
    <property type="entry name" value="Fer4_22"/>
    <property type="match status" value="1"/>
</dbReference>
<name>A7GC03_CLOBL</name>
<evidence type="ECO:0000259" key="4">
    <source>
        <dbReference type="PROSITE" id="PS51379"/>
    </source>
</evidence>
<dbReference type="InterPro" id="IPR017896">
    <property type="entry name" value="4Fe4S_Fe-S-bd"/>
</dbReference>
<feature type="domain" description="4Fe-4S ferredoxin-type" evidence="4">
    <location>
        <begin position="215"/>
        <end position="247"/>
    </location>
</feature>
<feature type="domain" description="4Fe-4S ferredoxin-type" evidence="4">
    <location>
        <begin position="298"/>
        <end position="326"/>
    </location>
</feature>
<keyword evidence="2" id="KW-0408">Iron</keyword>
<dbReference type="GO" id="GO:0046872">
    <property type="term" value="F:metal ion binding"/>
    <property type="evidence" value="ECO:0007669"/>
    <property type="project" value="UniProtKB-KW"/>
</dbReference>